<comment type="caution">
    <text evidence="2">The sequence shown here is derived from an EMBL/GenBank/DDBJ whole genome shotgun (WGS) entry which is preliminary data.</text>
</comment>
<feature type="region of interest" description="Disordered" evidence="1">
    <location>
        <begin position="70"/>
        <end position="124"/>
    </location>
</feature>
<keyword evidence="3" id="KW-1185">Reference proteome</keyword>
<dbReference type="EMBL" id="SFCI01000634">
    <property type="protein sequence ID" value="TFY78682.1"/>
    <property type="molecule type" value="Genomic_DNA"/>
</dbReference>
<proteinExistence type="predicted"/>
<dbReference type="AlphaFoldDB" id="A0A4Y9ZV53"/>
<feature type="compositionally biased region" description="Basic and acidic residues" evidence="1">
    <location>
        <begin position="91"/>
        <end position="103"/>
    </location>
</feature>
<sequence>MDRPLARSANCSREERRKQRLAENPGLRTLYTTNYKDVVHARRIAQPTIKPTTGGGPSLGLAEDAYRLGFGGKTDGLSEEVRGKVTRKPRRTGDLKREEKEQADAVDLFNDNVQKPDQGDVKPS</sequence>
<dbReference type="Proteomes" id="UP000298061">
    <property type="component" value="Unassembled WGS sequence"/>
</dbReference>
<evidence type="ECO:0000313" key="2">
    <source>
        <dbReference type="EMBL" id="TFY78682.1"/>
    </source>
</evidence>
<evidence type="ECO:0000256" key="1">
    <source>
        <dbReference type="SAM" id="MobiDB-lite"/>
    </source>
</evidence>
<gene>
    <name evidence="2" type="ORF">EWM64_g5326</name>
</gene>
<accession>A0A4Y9ZV53</accession>
<evidence type="ECO:0000313" key="3">
    <source>
        <dbReference type="Proteomes" id="UP000298061"/>
    </source>
</evidence>
<organism evidence="2 3">
    <name type="scientific">Hericium alpestre</name>
    <dbReference type="NCBI Taxonomy" id="135208"/>
    <lineage>
        <taxon>Eukaryota</taxon>
        <taxon>Fungi</taxon>
        <taxon>Dikarya</taxon>
        <taxon>Basidiomycota</taxon>
        <taxon>Agaricomycotina</taxon>
        <taxon>Agaricomycetes</taxon>
        <taxon>Russulales</taxon>
        <taxon>Hericiaceae</taxon>
        <taxon>Hericium</taxon>
    </lineage>
</organism>
<name>A0A4Y9ZV53_9AGAM</name>
<protein>
    <submittedName>
        <fullName evidence="2">Uncharacterized protein</fullName>
    </submittedName>
</protein>
<feature type="compositionally biased region" description="Basic and acidic residues" evidence="1">
    <location>
        <begin position="12"/>
        <end position="21"/>
    </location>
</feature>
<reference evidence="2 3" key="1">
    <citation type="submission" date="2019-02" db="EMBL/GenBank/DDBJ databases">
        <title>Genome sequencing of the rare red list fungi Hericium alpestre (H. flagellum).</title>
        <authorList>
            <person name="Buettner E."/>
            <person name="Kellner H."/>
        </authorList>
    </citation>
    <scope>NUCLEOTIDE SEQUENCE [LARGE SCALE GENOMIC DNA]</scope>
    <source>
        <strain evidence="2 3">DSM 108284</strain>
    </source>
</reference>
<feature type="region of interest" description="Disordered" evidence="1">
    <location>
        <begin position="1"/>
        <end position="25"/>
    </location>
</feature>